<reference evidence="2 3" key="1">
    <citation type="submission" date="2021-03" db="EMBL/GenBank/DDBJ databases">
        <title>Sequencing the genomes of 1000 actinobacteria strains.</title>
        <authorList>
            <person name="Klenk H.-P."/>
        </authorList>
    </citation>
    <scope>NUCLEOTIDE SEQUENCE [LARGE SCALE GENOMIC DNA]</scope>
    <source>
        <strain evidence="2 3">DSM 45256</strain>
    </source>
</reference>
<accession>A0ABS4VMP0</accession>
<name>A0ABS4VMP0_9PSEU</name>
<dbReference type="RefSeq" id="WP_210025134.1">
    <property type="nucleotide sequence ID" value="NZ_JAGINU010000001.1"/>
</dbReference>
<evidence type="ECO:0000313" key="2">
    <source>
        <dbReference type="EMBL" id="MBP2365197.1"/>
    </source>
</evidence>
<keyword evidence="1" id="KW-0175">Coiled coil</keyword>
<evidence type="ECO:0000313" key="3">
    <source>
        <dbReference type="Proteomes" id="UP001519295"/>
    </source>
</evidence>
<dbReference type="Proteomes" id="UP001519295">
    <property type="component" value="Unassembled WGS sequence"/>
</dbReference>
<sequence>MSEYQYYEFLAVDRPLDARQQAAVRALSTRAQISATSFTNEYHWGDFSGDPCRLMERYYDAHLYFANWGSRTLMVRLPLAVLDIESVAPYLVDPLVVAWTTAEHLVLSLHSDDEAADFFGEDDLYTLAGLVGVRAELAAGDLRPLHLAWLAAQGTWDRDEGAFDEDHEDDREPPVPPGLSELTASQHALADFLRLDPDLLDIAAETSAPSADTQIGNAELDARVAQLPAGEKDRLLLLVARGEGLVAQAELRRRLRPGSGDTRAEHPGRTVAELLDAAHVLRQENHHRAEAVRVAREAQAARERAEREAVRERERAAARERRLAGLTADVEVGWSRVEAMIATRKPAEYDAAVTLLEDLKVVAERTDQASEFEARFSAVRARHQRKSNLMERIDQAGLESA</sequence>
<proteinExistence type="predicted"/>
<gene>
    <name evidence="2" type="ORF">JOF36_000893</name>
</gene>
<protein>
    <submittedName>
        <fullName evidence="2">Uncharacterized protein</fullName>
    </submittedName>
</protein>
<evidence type="ECO:0000256" key="1">
    <source>
        <dbReference type="SAM" id="Coils"/>
    </source>
</evidence>
<comment type="caution">
    <text evidence="2">The sequence shown here is derived from an EMBL/GenBank/DDBJ whole genome shotgun (WGS) entry which is preliminary data.</text>
</comment>
<keyword evidence="3" id="KW-1185">Reference proteome</keyword>
<organism evidence="2 3">
    <name type="scientific">Pseudonocardia parietis</name>
    <dbReference type="NCBI Taxonomy" id="570936"/>
    <lineage>
        <taxon>Bacteria</taxon>
        <taxon>Bacillati</taxon>
        <taxon>Actinomycetota</taxon>
        <taxon>Actinomycetes</taxon>
        <taxon>Pseudonocardiales</taxon>
        <taxon>Pseudonocardiaceae</taxon>
        <taxon>Pseudonocardia</taxon>
    </lineage>
</organism>
<dbReference type="EMBL" id="JAGINU010000001">
    <property type="protein sequence ID" value="MBP2365197.1"/>
    <property type="molecule type" value="Genomic_DNA"/>
</dbReference>
<feature type="coiled-coil region" evidence="1">
    <location>
        <begin position="288"/>
        <end position="322"/>
    </location>
</feature>